<dbReference type="InterPro" id="IPR050780">
    <property type="entry name" value="Mucin_vWF_Thrombospondin_sf"/>
</dbReference>
<evidence type="ECO:0000313" key="5">
    <source>
        <dbReference type="Proteomes" id="UP000694427"/>
    </source>
</evidence>
<dbReference type="SMART" id="SM00832">
    <property type="entry name" value="C8"/>
    <property type="match status" value="1"/>
</dbReference>
<keyword evidence="1" id="KW-1015">Disulfide bond</keyword>
<dbReference type="PANTHER" id="PTHR11339:SF408">
    <property type="entry name" value="MUCIN-5B"/>
    <property type="match status" value="1"/>
</dbReference>
<accession>A0A8C1GCR8</accession>
<dbReference type="PANTHER" id="PTHR11339">
    <property type="entry name" value="EXTRACELLULAR MATRIX GLYCOPROTEIN RELATED"/>
    <property type="match status" value="1"/>
</dbReference>
<dbReference type="AlphaFoldDB" id="A0A8C1GCR8"/>
<evidence type="ECO:0000256" key="2">
    <source>
        <dbReference type="ARBA" id="ARBA00023180"/>
    </source>
</evidence>
<reference evidence="4" key="2">
    <citation type="submission" date="2025-09" db="UniProtKB">
        <authorList>
            <consortium name="Ensembl"/>
        </authorList>
    </citation>
    <scope>IDENTIFICATION</scope>
</reference>
<name>A0A8C1GCR8_CYPCA</name>
<dbReference type="InterPro" id="IPR001846">
    <property type="entry name" value="VWF_type-D"/>
</dbReference>
<sequence>LPLQRMRTHHSPCMFFHIHSAGIYVVTEVKGLLNLIWDNKTSLMLQLDPKFKGKVCGLCGNFDGNAKNDFMKHNGEVVTDPEDFGNSWKVNPDCPDVTNMINVCKENPHRRVWAVKQCSIITTDVFKDCHALVDFGPYYDACVRDTCTCDSGGDCDCLCTAVAAYATECRKKKVCVEWRILQPNSGYCYFYTIICHQRHQLFMFWLSELAGIIIFLTEVKVIHKIHTFIVLYLIGDSHMTFIYKKNWITPETSVPKFIRVGPVKS</sequence>
<keyword evidence="2" id="KW-0325">Glycoprotein</keyword>
<evidence type="ECO:0000313" key="4">
    <source>
        <dbReference type="Ensembl" id="ENSCCRP00010006328.1"/>
    </source>
</evidence>
<dbReference type="Proteomes" id="UP000694427">
    <property type="component" value="Unplaced"/>
</dbReference>
<reference evidence="4" key="1">
    <citation type="submission" date="2025-08" db="UniProtKB">
        <authorList>
            <consortium name="Ensembl"/>
        </authorList>
    </citation>
    <scope>IDENTIFICATION</scope>
</reference>
<feature type="domain" description="VWFD" evidence="3">
    <location>
        <begin position="1"/>
        <end position="95"/>
    </location>
</feature>
<organism evidence="4 5">
    <name type="scientific">Cyprinus carpio</name>
    <name type="common">Common carp</name>
    <dbReference type="NCBI Taxonomy" id="7962"/>
    <lineage>
        <taxon>Eukaryota</taxon>
        <taxon>Metazoa</taxon>
        <taxon>Chordata</taxon>
        <taxon>Craniata</taxon>
        <taxon>Vertebrata</taxon>
        <taxon>Euteleostomi</taxon>
        <taxon>Actinopterygii</taxon>
        <taxon>Neopterygii</taxon>
        <taxon>Teleostei</taxon>
        <taxon>Ostariophysi</taxon>
        <taxon>Cypriniformes</taxon>
        <taxon>Cyprinidae</taxon>
        <taxon>Cyprininae</taxon>
        <taxon>Cyprinus</taxon>
    </lineage>
</organism>
<dbReference type="PROSITE" id="PS51233">
    <property type="entry name" value="VWFD"/>
    <property type="match status" value="1"/>
</dbReference>
<protein>
    <recommendedName>
        <fullName evidence="3">VWFD domain-containing protein</fullName>
    </recommendedName>
</protein>
<dbReference type="Pfam" id="PF00094">
    <property type="entry name" value="VWD"/>
    <property type="match status" value="1"/>
</dbReference>
<evidence type="ECO:0000256" key="1">
    <source>
        <dbReference type="ARBA" id="ARBA00023157"/>
    </source>
</evidence>
<proteinExistence type="predicted"/>
<dbReference type="InterPro" id="IPR014853">
    <property type="entry name" value="VWF/SSPO/ZAN-like_Cys-rich_dom"/>
</dbReference>
<dbReference type="GO" id="GO:0005615">
    <property type="term" value="C:extracellular space"/>
    <property type="evidence" value="ECO:0007669"/>
    <property type="project" value="TreeGrafter"/>
</dbReference>
<evidence type="ECO:0000259" key="3">
    <source>
        <dbReference type="PROSITE" id="PS51233"/>
    </source>
</evidence>
<keyword evidence="5" id="KW-1185">Reference proteome</keyword>
<dbReference type="Ensembl" id="ENSCCRT00010006826.1">
    <property type="protein sequence ID" value="ENSCCRP00010006328.1"/>
    <property type="gene ID" value="ENSCCRG00010002569.1"/>
</dbReference>
<dbReference type="Pfam" id="PF08742">
    <property type="entry name" value="C8"/>
    <property type="match status" value="1"/>
</dbReference>
<dbReference type="GO" id="GO:0031012">
    <property type="term" value="C:extracellular matrix"/>
    <property type="evidence" value="ECO:0007669"/>
    <property type="project" value="TreeGrafter"/>
</dbReference>